<dbReference type="Pfam" id="PF14322">
    <property type="entry name" value="SusD-like_3"/>
    <property type="match status" value="1"/>
</dbReference>
<evidence type="ECO:0000313" key="9">
    <source>
        <dbReference type="Proteomes" id="UP000636110"/>
    </source>
</evidence>
<comment type="caution">
    <text evidence="8">The sequence shown here is derived from an EMBL/GenBank/DDBJ whole genome shotgun (WGS) entry which is preliminary data.</text>
</comment>
<evidence type="ECO:0000259" key="6">
    <source>
        <dbReference type="Pfam" id="PF07980"/>
    </source>
</evidence>
<gene>
    <name evidence="8" type="ORF">GM920_06815</name>
</gene>
<feature type="domain" description="RagB/SusD" evidence="6">
    <location>
        <begin position="349"/>
        <end position="485"/>
    </location>
</feature>
<protein>
    <submittedName>
        <fullName evidence="8">RagB/SusD family nutrient uptake outer membrane protein</fullName>
    </submittedName>
</protein>
<organism evidence="8 9">
    <name type="scientific">Pedobacter gandavensis</name>
    <dbReference type="NCBI Taxonomy" id="2679963"/>
    <lineage>
        <taxon>Bacteria</taxon>
        <taxon>Pseudomonadati</taxon>
        <taxon>Bacteroidota</taxon>
        <taxon>Sphingobacteriia</taxon>
        <taxon>Sphingobacteriales</taxon>
        <taxon>Sphingobacteriaceae</taxon>
        <taxon>Pedobacter</taxon>
    </lineage>
</organism>
<dbReference type="InterPro" id="IPR012944">
    <property type="entry name" value="SusD_RagB_dom"/>
</dbReference>
<evidence type="ECO:0000313" key="8">
    <source>
        <dbReference type="EMBL" id="MBB2148620.1"/>
    </source>
</evidence>
<dbReference type="EMBL" id="WNXC01000001">
    <property type="protein sequence ID" value="MBB2148620.1"/>
    <property type="molecule type" value="Genomic_DNA"/>
</dbReference>
<feature type="domain" description="SusD-like N-terminal" evidence="7">
    <location>
        <begin position="97"/>
        <end position="207"/>
    </location>
</feature>
<keyword evidence="5" id="KW-0998">Cell outer membrane</keyword>
<evidence type="ECO:0000256" key="3">
    <source>
        <dbReference type="ARBA" id="ARBA00022729"/>
    </source>
</evidence>
<accession>A0ABR6ETM6</accession>
<keyword evidence="9" id="KW-1185">Reference proteome</keyword>
<dbReference type="Gene3D" id="1.25.40.390">
    <property type="match status" value="1"/>
</dbReference>
<dbReference type="Pfam" id="PF07980">
    <property type="entry name" value="SusD_RagB"/>
    <property type="match status" value="1"/>
</dbReference>
<dbReference type="Proteomes" id="UP000636110">
    <property type="component" value="Unassembled WGS sequence"/>
</dbReference>
<comment type="similarity">
    <text evidence="2">Belongs to the SusD family.</text>
</comment>
<proteinExistence type="inferred from homology"/>
<evidence type="ECO:0000256" key="4">
    <source>
        <dbReference type="ARBA" id="ARBA00023136"/>
    </source>
</evidence>
<name>A0ABR6ETM6_9SPHI</name>
<dbReference type="InterPro" id="IPR033985">
    <property type="entry name" value="SusD-like_N"/>
</dbReference>
<evidence type="ECO:0000256" key="1">
    <source>
        <dbReference type="ARBA" id="ARBA00004442"/>
    </source>
</evidence>
<keyword evidence="3" id="KW-0732">Signal</keyword>
<sequence length="487" mass="54185">MKTRHYIIVLFFGGCILSSLTACKKALDITQESEISSNSMWKSQGDAEAAVNGIYVQLRAALGANYANWGDYRSGLYGPGKIADVGQVNIFNNTIFRDNEGTDWTLLYTTINNCNLILKYTPGISFSSDAGKNEVMANAYFVRAFCYFQIARIWGDAPVVTSGFESDKQDDLLPYRKPALEVFAQVETDVNQAVNLMPPGVNKKKKASKGSVNMLKADYYLWKAKRLNGGNSALEIANKAIDEVFTSGYSLSPSFSSVFGVANESGPEIIFSINLLRDEFTGGYPSLYLIPTQYVINKALIENPIKIGSAQQYISVTDAYENLIYANASDTRSKTSVMIYQEGTEKHRWINKLSGEWVNNTRFFSSDIIIYRLSEAYLMRAEILNALDKPQEAMIPLNRIAERAYGVPDFYPAGLGKTAIDNAIINETLKEFVAEGKSWWAFVRFGVAFQRVPGLIGKETKTNILLWPITSASINNNPNIKQTEGFN</sequence>
<keyword evidence="4" id="KW-0472">Membrane</keyword>
<dbReference type="InterPro" id="IPR011990">
    <property type="entry name" value="TPR-like_helical_dom_sf"/>
</dbReference>
<comment type="subcellular location">
    <subcellularLocation>
        <location evidence="1">Cell outer membrane</location>
    </subcellularLocation>
</comment>
<dbReference type="CDD" id="cd08977">
    <property type="entry name" value="SusD"/>
    <property type="match status" value="1"/>
</dbReference>
<dbReference type="PROSITE" id="PS51257">
    <property type="entry name" value="PROKAR_LIPOPROTEIN"/>
    <property type="match status" value="1"/>
</dbReference>
<dbReference type="RefSeq" id="WP_182954773.1">
    <property type="nucleotide sequence ID" value="NZ_WNXC01000001.1"/>
</dbReference>
<evidence type="ECO:0000256" key="5">
    <source>
        <dbReference type="ARBA" id="ARBA00023237"/>
    </source>
</evidence>
<reference evidence="8 9" key="1">
    <citation type="submission" date="2019-11" db="EMBL/GenBank/DDBJ databases">
        <title>Description of Pedobacter sp. LMG 31462T.</title>
        <authorList>
            <person name="Carlier A."/>
            <person name="Qi S."/>
            <person name="Vandamme P."/>
        </authorList>
    </citation>
    <scope>NUCLEOTIDE SEQUENCE [LARGE SCALE GENOMIC DNA]</scope>
    <source>
        <strain evidence="8 9">LMG 31462</strain>
    </source>
</reference>
<evidence type="ECO:0000256" key="2">
    <source>
        <dbReference type="ARBA" id="ARBA00006275"/>
    </source>
</evidence>
<evidence type="ECO:0000259" key="7">
    <source>
        <dbReference type="Pfam" id="PF14322"/>
    </source>
</evidence>
<dbReference type="SUPFAM" id="SSF48452">
    <property type="entry name" value="TPR-like"/>
    <property type="match status" value="1"/>
</dbReference>